<accession>A0A017S5H2</accession>
<dbReference type="Pfam" id="PF14441">
    <property type="entry name" value="OTT_1508_deam"/>
    <property type="match status" value="1"/>
</dbReference>
<dbReference type="GeneID" id="63695505"/>
<dbReference type="STRING" id="1388766.A0A017S5H2"/>
<dbReference type="EMBL" id="KK088438">
    <property type="protein sequence ID" value="EYE92288.1"/>
    <property type="molecule type" value="Genomic_DNA"/>
</dbReference>
<evidence type="ECO:0000313" key="3">
    <source>
        <dbReference type="Proteomes" id="UP000019804"/>
    </source>
</evidence>
<evidence type="ECO:0000256" key="1">
    <source>
        <dbReference type="SAM" id="MobiDB-lite"/>
    </source>
</evidence>
<dbReference type="HOGENOM" id="CLU_456313_0_0_1"/>
<gene>
    <name evidence="2" type="ORF">EURHEDRAFT_405397</name>
</gene>
<feature type="compositionally biased region" description="Basic and acidic residues" evidence="1">
    <location>
        <begin position="535"/>
        <end position="547"/>
    </location>
</feature>
<protein>
    <submittedName>
        <fullName evidence="2">Uncharacterized protein</fullName>
    </submittedName>
</protein>
<reference evidence="3" key="1">
    <citation type="journal article" date="2014" name="Nat. Commun.">
        <title>Genomic adaptations of the halophilic Dead Sea filamentous fungus Eurotium rubrum.</title>
        <authorList>
            <person name="Kis-Papo T."/>
            <person name="Weig A.R."/>
            <person name="Riley R."/>
            <person name="Persoh D."/>
            <person name="Salamov A."/>
            <person name="Sun H."/>
            <person name="Lipzen A."/>
            <person name="Wasser S.P."/>
            <person name="Rambold G."/>
            <person name="Grigoriev I.V."/>
            <person name="Nevo E."/>
        </authorList>
    </citation>
    <scope>NUCLEOTIDE SEQUENCE [LARGE SCALE GENOMIC DNA]</scope>
    <source>
        <strain evidence="3">CBS 135680</strain>
    </source>
</reference>
<dbReference type="Proteomes" id="UP000019804">
    <property type="component" value="Unassembled WGS sequence"/>
</dbReference>
<dbReference type="InterPro" id="IPR027796">
    <property type="entry name" value="OTT_1508_deam-like"/>
</dbReference>
<sequence>MSSKTNNPFIDAIHHHTSRRARIAQRIPSPLRESMSLDQLQQHEQPISSCNSTPKTAIDVQNLLAAIYRLQKRYRAQGKPYMSVAPNNEDKVLKKALKKVPVKLAKLQEEIPSVLRKALDALASLCSSREDEVVAVGLEAWHAKKTNQNWIKILVATEGQVGEQSKQQLMLIWKSMKDVASVWNRQSVGGMEMEESMKKFVREKQELIADFVSLCMGFVFVKWTKEVNSEIAILLAVPLDDFPKTHPFCTVRENMRRLFTMYTSQNPTIGKPRSEDKKGWGRFTTSLTRTKESIELFMSSDPGFGPKDHSYAHYFPSIERYLQKVTAYFEMVQHLQMTACLPECQDLLKRPFSLYALSAINSIARDVPYTAQDWERVLKKASSTTPERYELDIGVVSKDTECMAKEPVPRDVHVHCELRLVLEAMQRPQTVYAYIGMSKLSCSGCHLFLRVLNDVYGTKFWTRGYKKKARYPWKFPPGLWFGGRITDQMYRLIAQAWTRRYNGYRPRRAHFQSESVLSAPSTVTDDVSVASSESISKKGNKDEDHQCSRSLARSVSGGLRRASSFLGSRRISSGSNSNQRMGGKLRSLKTEDTSCIPL</sequence>
<evidence type="ECO:0000313" key="2">
    <source>
        <dbReference type="EMBL" id="EYE92288.1"/>
    </source>
</evidence>
<dbReference type="RefSeq" id="XP_040635976.1">
    <property type="nucleotide sequence ID" value="XM_040780381.1"/>
</dbReference>
<organism evidence="2 3">
    <name type="scientific">Aspergillus ruber (strain CBS 135680)</name>
    <dbReference type="NCBI Taxonomy" id="1388766"/>
    <lineage>
        <taxon>Eukaryota</taxon>
        <taxon>Fungi</taxon>
        <taxon>Dikarya</taxon>
        <taxon>Ascomycota</taxon>
        <taxon>Pezizomycotina</taxon>
        <taxon>Eurotiomycetes</taxon>
        <taxon>Eurotiomycetidae</taxon>
        <taxon>Eurotiales</taxon>
        <taxon>Aspergillaceae</taxon>
        <taxon>Aspergillus</taxon>
        <taxon>Aspergillus subgen. Aspergillus</taxon>
    </lineage>
</organism>
<feature type="region of interest" description="Disordered" evidence="1">
    <location>
        <begin position="568"/>
        <end position="598"/>
    </location>
</feature>
<feature type="region of interest" description="Disordered" evidence="1">
    <location>
        <begin position="528"/>
        <end position="555"/>
    </location>
</feature>
<dbReference type="OrthoDB" id="4506255at2759"/>
<feature type="compositionally biased region" description="Low complexity" evidence="1">
    <location>
        <begin position="568"/>
        <end position="578"/>
    </location>
</feature>
<keyword evidence="3" id="KW-1185">Reference proteome</keyword>
<proteinExistence type="predicted"/>
<name>A0A017S5H2_ASPRC</name>
<dbReference type="AlphaFoldDB" id="A0A017S5H2"/>